<dbReference type="Gene3D" id="3.50.50.60">
    <property type="entry name" value="FAD/NAD(P)-binding domain"/>
    <property type="match status" value="3"/>
</dbReference>
<sequence>MSTYYDRFRPVAPDDIADRRLYTVGGGLAALAAAFVAIRDAGMPGSNITILEMNDVPGGGIDGAGTAETGYILRGGREMEPDYNCFWDLFQDVPAFEMGEDYSVLDEFHHIDDVDPNYSNCRLIHHQGQPKDNSSFGLTKSMQRQLVKVFLAREEDLQGIAIDQFFEPDFLKTNFWYFWRTMFAFHDWESLIEMKRYMHRFMHCFWGFKDMSVVKFCKYNQYDAFIKPLRDVLASKGVTFRYGVNVTDLDMDIAPDRKVVRAIVGQEQGEPVRIEVDPTDLVLVTNGSLTECTGYGTMDTPAPLVTEEQGGCWNLWRNLAAKDPSFGHPDVFTPGPDKTAWESFTITCHRSALTDKIAELSGRDPFARTTATGGIITVTDSNWLLSFTVNRQPQFPDQPDDVIVVWGYGLLMDTVGNHVHKTMPECTGAEILEELCHHLGLLDHWDEIREASINIPTMLPYITSFFQVRRLGDRPQVVPEGSVNLGFMGEFVETPTDCSFTLDSAIRTGEEGVYQLLGLNKHAPDMVEKQYDIRYMVRALRSLNDGVMPGDEILGRLARGTYYEDLFSPAAKAASLGITERGVRRGRS</sequence>
<name>A0ABX9I7A5_9ACTN</name>
<evidence type="ECO:0000313" key="3">
    <source>
        <dbReference type="Proteomes" id="UP000256324"/>
    </source>
</evidence>
<comment type="caution">
    <text evidence="2">The sequence shown here is derived from an EMBL/GenBank/DDBJ whole genome shotgun (WGS) entry which is preliminary data.</text>
</comment>
<dbReference type="RefSeq" id="WP_115939596.1">
    <property type="nucleotide sequence ID" value="NZ_PCZS01000005.1"/>
</dbReference>
<keyword evidence="1" id="KW-1133">Transmembrane helix</keyword>
<dbReference type="Proteomes" id="UP000256324">
    <property type="component" value="Unassembled WGS sequence"/>
</dbReference>
<protein>
    <submittedName>
        <fullName evidence="2">Oleate hydratase</fullName>
    </submittedName>
</protein>
<organism evidence="2 3">
    <name type="scientific">Cutibacterium namnetense</name>
    <dbReference type="NCBI Taxonomy" id="1574624"/>
    <lineage>
        <taxon>Bacteria</taxon>
        <taxon>Bacillati</taxon>
        <taxon>Actinomycetota</taxon>
        <taxon>Actinomycetes</taxon>
        <taxon>Propionibacteriales</taxon>
        <taxon>Propionibacteriaceae</taxon>
        <taxon>Cutibacterium</taxon>
    </lineage>
</organism>
<dbReference type="SUPFAM" id="SSF51905">
    <property type="entry name" value="FAD/NAD(P)-binding domain"/>
    <property type="match status" value="1"/>
</dbReference>
<feature type="transmembrane region" description="Helical" evidence="1">
    <location>
        <begin position="21"/>
        <end position="38"/>
    </location>
</feature>
<keyword evidence="1" id="KW-0472">Membrane</keyword>
<dbReference type="PANTHER" id="PTHR37417">
    <property type="entry name" value="67 KDA MYOSIN-CROSS-REACTIVE ANTIGEN FAMILY PROTEIN (AFU_ORTHOLOGUE AFUA_5G09970)"/>
    <property type="match status" value="1"/>
</dbReference>
<dbReference type="EMBL" id="PCZS01000005">
    <property type="protein sequence ID" value="REB68127.1"/>
    <property type="molecule type" value="Genomic_DNA"/>
</dbReference>
<dbReference type="PANTHER" id="PTHR37417:SF3">
    <property type="entry name" value="MYOSIN-CROSSREACTIVE PROTEIN"/>
    <property type="match status" value="1"/>
</dbReference>
<dbReference type="InterPro" id="IPR010354">
    <property type="entry name" value="Oleate_hydratase"/>
</dbReference>
<proteinExistence type="predicted"/>
<dbReference type="NCBIfam" id="NF010584">
    <property type="entry name" value="PRK13977.1"/>
    <property type="match status" value="1"/>
</dbReference>
<dbReference type="InterPro" id="IPR036188">
    <property type="entry name" value="FAD/NAD-bd_sf"/>
</dbReference>
<evidence type="ECO:0000313" key="2">
    <source>
        <dbReference type="EMBL" id="REB68127.1"/>
    </source>
</evidence>
<evidence type="ECO:0000256" key="1">
    <source>
        <dbReference type="SAM" id="Phobius"/>
    </source>
</evidence>
<reference evidence="2 3" key="1">
    <citation type="submission" date="2017-09" db="EMBL/GenBank/DDBJ databases">
        <authorList>
            <person name="Bumgarner R.E."/>
        </authorList>
    </citation>
    <scope>NUCLEOTIDE SEQUENCE [LARGE SCALE GENOMIC DNA]</scope>
    <source>
        <strain evidence="2 3">T34998</strain>
    </source>
</reference>
<gene>
    <name evidence="2" type="ORF">CP880_11225</name>
</gene>
<accession>A0ABX9I7A5</accession>
<keyword evidence="3" id="KW-1185">Reference proteome</keyword>
<dbReference type="Pfam" id="PF06100">
    <property type="entry name" value="MCRA"/>
    <property type="match status" value="1"/>
</dbReference>
<keyword evidence="1" id="KW-0812">Transmembrane</keyword>